<feature type="domain" description="Glycosyl transferase family 1" evidence="2">
    <location>
        <begin position="200"/>
        <end position="351"/>
    </location>
</feature>
<dbReference type="Pfam" id="PF13439">
    <property type="entry name" value="Glyco_transf_4"/>
    <property type="match status" value="1"/>
</dbReference>
<organism evidence="4 5">
    <name type="scientific">Candidatus Gottesmanbacteria bacterium GW2011_GWA2_43_14</name>
    <dbReference type="NCBI Taxonomy" id="1618443"/>
    <lineage>
        <taxon>Bacteria</taxon>
        <taxon>Candidatus Gottesmaniibacteriota</taxon>
    </lineage>
</organism>
<dbReference type="CDD" id="cd03809">
    <property type="entry name" value="GT4_MtfB-like"/>
    <property type="match status" value="1"/>
</dbReference>
<evidence type="ECO:0000313" key="5">
    <source>
        <dbReference type="Proteomes" id="UP000034894"/>
    </source>
</evidence>
<gene>
    <name evidence="4" type="ORF">UV73_C0001G0120</name>
</gene>
<dbReference type="EMBL" id="LCFP01000001">
    <property type="protein sequence ID" value="KKS98599.1"/>
    <property type="molecule type" value="Genomic_DNA"/>
</dbReference>
<dbReference type="PANTHER" id="PTHR46401:SF2">
    <property type="entry name" value="GLYCOSYLTRANSFERASE WBBK-RELATED"/>
    <property type="match status" value="1"/>
</dbReference>
<evidence type="ECO:0000256" key="1">
    <source>
        <dbReference type="ARBA" id="ARBA00022679"/>
    </source>
</evidence>
<dbReference type="AlphaFoldDB" id="A0A0G1DLV6"/>
<proteinExistence type="predicted"/>
<evidence type="ECO:0000313" key="4">
    <source>
        <dbReference type="EMBL" id="KKS98599.1"/>
    </source>
</evidence>
<accession>A0A0G1DLV6</accession>
<dbReference type="PANTHER" id="PTHR46401">
    <property type="entry name" value="GLYCOSYLTRANSFERASE WBBK-RELATED"/>
    <property type="match status" value="1"/>
</dbReference>
<dbReference type="Gene3D" id="3.40.50.2000">
    <property type="entry name" value="Glycogen Phosphorylase B"/>
    <property type="match status" value="2"/>
</dbReference>
<dbReference type="GO" id="GO:0016757">
    <property type="term" value="F:glycosyltransferase activity"/>
    <property type="evidence" value="ECO:0007669"/>
    <property type="project" value="InterPro"/>
</dbReference>
<feature type="domain" description="Glycosyltransferase subfamily 4-like N-terminal" evidence="3">
    <location>
        <begin position="15"/>
        <end position="179"/>
    </location>
</feature>
<comment type="caution">
    <text evidence="4">The sequence shown here is derived from an EMBL/GenBank/DDBJ whole genome shotgun (WGS) entry which is preliminary data.</text>
</comment>
<dbReference type="Pfam" id="PF00534">
    <property type="entry name" value="Glycos_transf_1"/>
    <property type="match status" value="1"/>
</dbReference>
<dbReference type="InterPro" id="IPR001296">
    <property type="entry name" value="Glyco_trans_1"/>
</dbReference>
<dbReference type="STRING" id="1618443.UV73_C0001G0120"/>
<reference evidence="4 5" key="1">
    <citation type="journal article" date="2015" name="Nature">
        <title>rRNA introns, odd ribosomes, and small enigmatic genomes across a large radiation of phyla.</title>
        <authorList>
            <person name="Brown C.T."/>
            <person name="Hug L.A."/>
            <person name="Thomas B.C."/>
            <person name="Sharon I."/>
            <person name="Castelle C.J."/>
            <person name="Singh A."/>
            <person name="Wilkins M.J."/>
            <person name="Williams K.H."/>
            <person name="Banfield J.F."/>
        </authorList>
    </citation>
    <scope>NUCLEOTIDE SEQUENCE [LARGE SCALE GENOMIC DNA]</scope>
</reference>
<protein>
    <submittedName>
        <fullName evidence="4">Group 1 glycosyl transferase</fullName>
    </submittedName>
</protein>
<dbReference type="InterPro" id="IPR028098">
    <property type="entry name" value="Glyco_trans_4-like_N"/>
</dbReference>
<evidence type="ECO:0000259" key="3">
    <source>
        <dbReference type="Pfam" id="PF13439"/>
    </source>
</evidence>
<sequence>MRITIDISQVAYRGSGVANYTGELVKQLLKLDRTNSYCLFGYSFGLLENLKEIVRDLPPHPKLKTVLIRLPQTLLSAWGNSLHRFNIENLTGESDIFHSSDWIQFPSRSLKVTTVHDLVAYLFPETSSPLIVSQQRRRMEHVKKEADLIFSDSESTKIDLGKILKIKPTRIRTIYPGVNSLFQAKTDNEDRMVLGKYGIKGRYFLAVGTQELRKNLETACGAFELFRQKLTDTDSSSEVFLVLTGKKGWSGILPQVQNMINAGMVPDTELAALYRRAEALLFPSLYEGFGFTVLEAMKSGCPVITSRRGSLPEVGGGAVLYADPENRQDLAGKIYRLYSDGDFRRKLVEKGFIQSGKFSWQKTAAEVLENYEQLFKKAKKE</sequence>
<name>A0A0G1DLV6_9BACT</name>
<dbReference type="SUPFAM" id="SSF53756">
    <property type="entry name" value="UDP-Glycosyltransferase/glycogen phosphorylase"/>
    <property type="match status" value="1"/>
</dbReference>
<dbReference type="Proteomes" id="UP000034894">
    <property type="component" value="Unassembled WGS sequence"/>
</dbReference>
<evidence type="ECO:0000259" key="2">
    <source>
        <dbReference type="Pfam" id="PF00534"/>
    </source>
</evidence>
<keyword evidence="1 4" id="KW-0808">Transferase</keyword>